<organism evidence="2 3">
    <name type="scientific">Trichogramma kaykai</name>
    <dbReference type="NCBI Taxonomy" id="54128"/>
    <lineage>
        <taxon>Eukaryota</taxon>
        <taxon>Metazoa</taxon>
        <taxon>Ecdysozoa</taxon>
        <taxon>Arthropoda</taxon>
        <taxon>Hexapoda</taxon>
        <taxon>Insecta</taxon>
        <taxon>Pterygota</taxon>
        <taxon>Neoptera</taxon>
        <taxon>Endopterygota</taxon>
        <taxon>Hymenoptera</taxon>
        <taxon>Apocrita</taxon>
        <taxon>Proctotrupomorpha</taxon>
        <taxon>Chalcidoidea</taxon>
        <taxon>Trichogrammatidae</taxon>
        <taxon>Trichogramma</taxon>
    </lineage>
</organism>
<feature type="transmembrane region" description="Helical" evidence="1">
    <location>
        <begin position="83"/>
        <end position="102"/>
    </location>
</feature>
<keyword evidence="1" id="KW-0812">Transmembrane</keyword>
<keyword evidence="1" id="KW-1133">Transmembrane helix</keyword>
<protein>
    <submittedName>
        <fullName evidence="2">Uncharacterized protein</fullName>
    </submittedName>
</protein>
<evidence type="ECO:0000256" key="1">
    <source>
        <dbReference type="SAM" id="Phobius"/>
    </source>
</evidence>
<proteinExistence type="predicted"/>
<name>A0ABD2X6V6_9HYME</name>
<reference evidence="2 3" key="1">
    <citation type="journal article" date="2024" name="bioRxiv">
        <title>A reference genome for Trichogramma kaykai: A tiny desert-dwelling parasitoid wasp with competing sex-ratio distorters.</title>
        <authorList>
            <person name="Culotta J."/>
            <person name="Lindsey A.R."/>
        </authorList>
    </citation>
    <scope>NUCLEOTIDE SEQUENCE [LARGE SCALE GENOMIC DNA]</scope>
    <source>
        <strain evidence="2 3">KSX58</strain>
    </source>
</reference>
<evidence type="ECO:0000313" key="2">
    <source>
        <dbReference type="EMBL" id="KAL3400815.1"/>
    </source>
</evidence>
<comment type="caution">
    <text evidence="2">The sequence shown here is derived from an EMBL/GenBank/DDBJ whole genome shotgun (WGS) entry which is preliminary data.</text>
</comment>
<dbReference type="Proteomes" id="UP001627154">
    <property type="component" value="Unassembled WGS sequence"/>
</dbReference>
<gene>
    <name evidence="2" type="ORF">TKK_005956</name>
</gene>
<keyword evidence="1" id="KW-0472">Membrane</keyword>
<dbReference type="EMBL" id="JBJJXI010000050">
    <property type="protein sequence ID" value="KAL3400815.1"/>
    <property type="molecule type" value="Genomic_DNA"/>
</dbReference>
<evidence type="ECO:0000313" key="3">
    <source>
        <dbReference type="Proteomes" id="UP001627154"/>
    </source>
</evidence>
<dbReference type="AlphaFoldDB" id="A0ABD2X6V6"/>
<accession>A0ABD2X6V6</accession>
<keyword evidence="3" id="KW-1185">Reference proteome</keyword>
<sequence length="136" mass="15522">MFRQLYGRFCQAVCASPRRAFMKNCILTSNCLVSLDVPYESGQVMKAASSREPGEARSRERNVCKLCMGPDYIYILNTEGEKAFVASSFYLVYLIALSLGYLQAAHIQAIRKNTFKISSKIRRKHDFLKSCTSMRR</sequence>